<protein>
    <recommendedName>
        <fullName evidence="3">Transposase</fullName>
    </recommendedName>
</protein>
<dbReference type="EMBL" id="JAESJJ010000012">
    <property type="protein sequence ID" value="MBL3609234.1"/>
    <property type="molecule type" value="Genomic_DNA"/>
</dbReference>
<comment type="caution">
    <text evidence="1">The sequence shown here is derived from an EMBL/GenBank/DDBJ whole genome shotgun (WGS) entry which is preliminary data.</text>
</comment>
<proteinExistence type="predicted"/>
<accession>A0ABS1RWA7</accession>
<keyword evidence="2" id="KW-1185">Reference proteome</keyword>
<sequence length="165" mass="18769">MGWLLWAGLALTQRHGIGCRPEVEYERPKPRLKTCPIGCFHIDITEIRSGEGQSHLFVAIAKARKTLSSGITGRPKRWRPRYASEIPSRRCHIALIDQEIGMPFVRMTMAKGVQLTNRPQDRRAMAQFPGSSREETRVKHQPHIQPIAFAAKTQDFFQAPVRSRG</sequence>
<evidence type="ECO:0000313" key="2">
    <source>
        <dbReference type="Proteomes" id="UP000604473"/>
    </source>
</evidence>
<dbReference type="Proteomes" id="UP000604473">
    <property type="component" value="Unassembled WGS sequence"/>
</dbReference>
<name>A0ABS1RWA7_RHOSU</name>
<dbReference type="RefSeq" id="WP_202249213.1">
    <property type="nucleotide sequence ID" value="NZ_JAESJJ010000012.1"/>
</dbReference>
<reference evidence="1 2" key="1">
    <citation type="submission" date="2021-01" db="EMBL/GenBank/DDBJ databases">
        <title>Draft genomes of Rhodovulum sulfidophilum.</title>
        <authorList>
            <person name="Guzman M.S."/>
        </authorList>
    </citation>
    <scope>NUCLEOTIDE SEQUENCE [LARGE SCALE GENOMIC DNA]</scope>
    <source>
        <strain evidence="1 2">AB35</strain>
    </source>
</reference>
<organism evidence="1 2">
    <name type="scientific">Rhodovulum sulfidophilum</name>
    <name type="common">Rhodobacter sulfidophilus</name>
    <dbReference type="NCBI Taxonomy" id="35806"/>
    <lineage>
        <taxon>Bacteria</taxon>
        <taxon>Pseudomonadati</taxon>
        <taxon>Pseudomonadota</taxon>
        <taxon>Alphaproteobacteria</taxon>
        <taxon>Rhodobacterales</taxon>
        <taxon>Paracoccaceae</taxon>
        <taxon>Rhodovulum</taxon>
    </lineage>
</organism>
<gene>
    <name evidence="1" type="ORF">JMM60_10575</name>
</gene>
<evidence type="ECO:0000313" key="1">
    <source>
        <dbReference type="EMBL" id="MBL3609234.1"/>
    </source>
</evidence>
<evidence type="ECO:0008006" key="3">
    <source>
        <dbReference type="Google" id="ProtNLM"/>
    </source>
</evidence>